<dbReference type="PANTHER" id="PTHR43557">
    <property type="entry name" value="APOPTOSIS-INDUCING FACTOR 1"/>
    <property type="match status" value="1"/>
</dbReference>
<evidence type="ECO:0000313" key="8">
    <source>
        <dbReference type="Proteomes" id="UP000662986"/>
    </source>
</evidence>
<keyword evidence="8" id="KW-1185">Reference proteome</keyword>
<dbReference type="InterPro" id="IPR050446">
    <property type="entry name" value="FAD-oxidoreductase/Apoptosis"/>
</dbReference>
<sequence>MSDKPVIIIGSGHAGVQAAARLAELRWDGGIVLVDQEETAPYERPPLSKEMLKSADPTALSLLRKDTFYRDNNIERISGRPVRTIDRAARQIELAGGVRHSYHRLIIATGSTPRRLDVPGADLPGVHTLSSHADALALQKALTAGSRVTIVGAGYIGLEVAAAAAARGCDVTIVEFRDRVLSRVTSEIVSRHFESLHRSNGARFVFGAGVRAFEGDGRVQRVVTSDGTSLDTDIVVVGVGVVPNQQLAADAGIACDDGILVNPHCQTSDPEVYAIGDVARCLRDGEPRGQRLESVQNAVAQAITATNHVVSQSCEVKTEVPWFWTVQHGTRLQTAGLRHESDDIVVRGSALAGKFSVLYLREGRLAAIDTVDALKDFVPAKKLIAAGAALDPARAADPSIKLAQSQTDIAQ</sequence>
<dbReference type="RefSeq" id="WP_206009035.1">
    <property type="nucleotide sequence ID" value="NZ_CP070619.1"/>
</dbReference>
<dbReference type="Gene3D" id="3.50.50.60">
    <property type="entry name" value="FAD/NAD(P)-binding domain"/>
    <property type="match status" value="2"/>
</dbReference>
<dbReference type="Gene3D" id="3.30.390.30">
    <property type="match status" value="1"/>
</dbReference>
<name>A0A974W961_9NOCA</name>
<feature type="domain" description="Reductase C-terminal" evidence="6">
    <location>
        <begin position="322"/>
        <end position="403"/>
    </location>
</feature>
<dbReference type="EMBL" id="CP070619">
    <property type="protein sequence ID" value="QSE92568.1"/>
    <property type="molecule type" value="Genomic_DNA"/>
</dbReference>
<evidence type="ECO:0000256" key="4">
    <source>
        <dbReference type="ARBA" id="ARBA00023002"/>
    </source>
</evidence>
<dbReference type="InterPro" id="IPR016156">
    <property type="entry name" value="FAD/NAD-linked_Rdtase_dimer_sf"/>
</dbReference>
<dbReference type="Pfam" id="PF14759">
    <property type="entry name" value="Reductase_C"/>
    <property type="match status" value="1"/>
</dbReference>
<dbReference type="PRINTS" id="PR00368">
    <property type="entry name" value="FADPNR"/>
</dbReference>
<dbReference type="InterPro" id="IPR036188">
    <property type="entry name" value="FAD/NAD-bd_sf"/>
</dbReference>
<evidence type="ECO:0000259" key="5">
    <source>
        <dbReference type="Pfam" id="PF07992"/>
    </source>
</evidence>
<dbReference type="InterPro" id="IPR028202">
    <property type="entry name" value="Reductase_C"/>
</dbReference>
<protein>
    <submittedName>
        <fullName evidence="7">FAD-dependent oxidoreductase</fullName>
    </submittedName>
</protein>
<evidence type="ECO:0000256" key="2">
    <source>
        <dbReference type="ARBA" id="ARBA00022630"/>
    </source>
</evidence>
<accession>A0A974W961</accession>
<reference evidence="7 8" key="1">
    <citation type="journal article" date="2021" name="Microbiol. Resour. Announc.">
        <title>Complete Genome Sequences of Two Rhodococcus sp. Strains with Large and Linear Chromosomes, Isolated from Apple Rhizosphere.</title>
        <authorList>
            <person name="Benning S."/>
            <person name="Brugnone N."/>
            <person name="Siani R."/>
            <person name="Kublik S."/>
            <person name="Schloter M."/>
            <person name="Rad V."/>
        </authorList>
    </citation>
    <scope>NUCLEOTIDE SEQUENCE [LARGE SCALE GENOMIC DNA]</scope>
    <source>
        <strain evidence="7 8">R79</strain>
    </source>
</reference>
<evidence type="ECO:0000313" key="7">
    <source>
        <dbReference type="EMBL" id="QSE92568.1"/>
    </source>
</evidence>
<comment type="cofactor">
    <cofactor evidence="1">
        <name>FAD</name>
        <dbReference type="ChEBI" id="CHEBI:57692"/>
    </cofactor>
</comment>
<gene>
    <name evidence="7" type="ORF">JWS13_30150</name>
</gene>
<dbReference type="PRINTS" id="PR00411">
    <property type="entry name" value="PNDRDTASEI"/>
</dbReference>
<dbReference type="Pfam" id="PF07992">
    <property type="entry name" value="Pyr_redox_2"/>
    <property type="match status" value="1"/>
</dbReference>
<keyword evidence="2" id="KW-0285">Flavoprotein</keyword>
<organism evidence="7 8">
    <name type="scientific">Rhodococcus pseudokoreensis</name>
    <dbReference type="NCBI Taxonomy" id="2811421"/>
    <lineage>
        <taxon>Bacteria</taxon>
        <taxon>Bacillati</taxon>
        <taxon>Actinomycetota</taxon>
        <taxon>Actinomycetes</taxon>
        <taxon>Mycobacteriales</taxon>
        <taxon>Nocardiaceae</taxon>
        <taxon>Rhodococcus</taxon>
    </lineage>
</organism>
<keyword evidence="4" id="KW-0560">Oxidoreductase</keyword>
<dbReference type="PANTHER" id="PTHR43557:SF2">
    <property type="entry name" value="RIESKE DOMAIN-CONTAINING PROTEIN-RELATED"/>
    <property type="match status" value="1"/>
</dbReference>
<keyword evidence="3" id="KW-0274">FAD</keyword>
<dbReference type="Proteomes" id="UP000662986">
    <property type="component" value="Chromosome"/>
</dbReference>
<dbReference type="SUPFAM" id="SSF51905">
    <property type="entry name" value="FAD/NAD(P)-binding domain"/>
    <property type="match status" value="1"/>
</dbReference>
<reference evidence="7 8" key="2">
    <citation type="journal article" date="2022" name="Arch. Microbiol.">
        <title>Rhodococcus pseudokoreensis sp. nov. isolated from the rhizosphere of young M26 apple rootstocks.</title>
        <authorList>
            <person name="Kampfer P."/>
            <person name="Glaeser S.P."/>
            <person name="Blom J."/>
            <person name="Wolf J."/>
            <person name="Benning S."/>
            <person name="Schloter M."/>
            <person name="Neumann-Schaal M."/>
        </authorList>
    </citation>
    <scope>NUCLEOTIDE SEQUENCE [LARGE SCALE GENOMIC DNA]</scope>
    <source>
        <strain evidence="7 8">R79</strain>
    </source>
</reference>
<dbReference type="SUPFAM" id="SSF55424">
    <property type="entry name" value="FAD/NAD-linked reductases, dimerisation (C-terminal) domain"/>
    <property type="match status" value="1"/>
</dbReference>
<proteinExistence type="predicted"/>
<feature type="domain" description="FAD/NAD(P)-binding" evidence="5">
    <location>
        <begin position="5"/>
        <end position="302"/>
    </location>
</feature>
<evidence type="ECO:0000256" key="1">
    <source>
        <dbReference type="ARBA" id="ARBA00001974"/>
    </source>
</evidence>
<dbReference type="InterPro" id="IPR023753">
    <property type="entry name" value="FAD/NAD-binding_dom"/>
</dbReference>
<evidence type="ECO:0000256" key="3">
    <source>
        <dbReference type="ARBA" id="ARBA00022827"/>
    </source>
</evidence>
<evidence type="ECO:0000259" key="6">
    <source>
        <dbReference type="Pfam" id="PF14759"/>
    </source>
</evidence>